<accession>A0A2T3AU57</accession>
<evidence type="ECO:0000313" key="1">
    <source>
        <dbReference type="EMBL" id="PSS12206.1"/>
    </source>
</evidence>
<dbReference type="Proteomes" id="UP000241818">
    <property type="component" value="Unassembled WGS sequence"/>
</dbReference>
<dbReference type="InParanoid" id="A0A2T3AU57"/>
<protein>
    <submittedName>
        <fullName evidence="1">Uncharacterized protein</fullName>
    </submittedName>
</protein>
<dbReference type="GeneID" id="36571609"/>
<keyword evidence="2" id="KW-1185">Reference proteome</keyword>
<proteinExistence type="predicted"/>
<name>A0A2T3AU57_AMORE</name>
<dbReference type="EMBL" id="KZ679015">
    <property type="protein sequence ID" value="PSS12206.1"/>
    <property type="molecule type" value="Genomic_DNA"/>
</dbReference>
<dbReference type="RefSeq" id="XP_024718204.1">
    <property type="nucleotide sequence ID" value="XM_024863528.1"/>
</dbReference>
<gene>
    <name evidence="1" type="ORF">M430DRAFT_168050</name>
</gene>
<sequence length="156" mass="17586">MSDGTPWTVNERRLRRAEQKFLPRINQILRQQDQARVQDSPHLGPSIRRCGKEPNQQTVICFEASSFKLQARGRKIANFEASEGGLSHTFFTHAAGPPTALRTVCRFSLPSRRNSRSSAEVFPAQNSTSPRVSSRRRRIRHKLLLLPSLPCAILAA</sequence>
<evidence type="ECO:0000313" key="2">
    <source>
        <dbReference type="Proteomes" id="UP000241818"/>
    </source>
</evidence>
<organism evidence="1 2">
    <name type="scientific">Amorphotheca resinae ATCC 22711</name>
    <dbReference type="NCBI Taxonomy" id="857342"/>
    <lineage>
        <taxon>Eukaryota</taxon>
        <taxon>Fungi</taxon>
        <taxon>Dikarya</taxon>
        <taxon>Ascomycota</taxon>
        <taxon>Pezizomycotina</taxon>
        <taxon>Leotiomycetes</taxon>
        <taxon>Helotiales</taxon>
        <taxon>Amorphothecaceae</taxon>
        <taxon>Amorphotheca</taxon>
    </lineage>
</organism>
<dbReference type="AlphaFoldDB" id="A0A2T3AU57"/>
<reference evidence="1 2" key="1">
    <citation type="journal article" date="2018" name="New Phytol.">
        <title>Comparative genomics and transcriptomics depict ericoid mycorrhizal fungi as versatile saprotrophs and plant mutualists.</title>
        <authorList>
            <person name="Martino E."/>
            <person name="Morin E."/>
            <person name="Grelet G.A."/>
            <person name="Kuo A."/>
            <person name="Kohler A."/>
            <person name="Daghino S."/>
            <person name="Barry K.W."/>
            <person name="Cichocki N."/>
            <person name="Clum A."/>
            <person name="Dockter R.B."/>
            <person name="Hainaut M."/>
            <person name="Kuo R.C."/>
            <person name="LaButti K."/>
            <person name="Lindahl B.D."/>
            <person name="Lindquist E.A."/>
            <person name="Lipzen A."/>
            <person name="Khouja H.R."/>
            <person name="Magnuson J."/>
            <person name="Murat C."/>
            <person name="Ohm R.A."/>
            <person name="Singer S.W."/>
            <person name="Spatafora J.W."/>
            <person name="Wang M."/>
            <person name="Veneault-Fourrey C."/>
            <person name="Henrissat B."/>
            <person name="Grigoriev I.V."/>
            <person name="Martin F.M."/>
            <person name="Perotto S."/>
        </authorList>
    </citation>
    <scope>NUCLEOTIDE SEQUENCE [LARGE SCALE GENOMIC DNA]</scope>
    <source>
        <strain evidence="1 2">ATCC 22711</strain>
    </source>
</reference>